<reference evidence="6 7" key="1">
    <citation type="submission" date="2019-07" db="EMBL/GenBank/DDBJ databases">
        <title>Tepidimonas charontis SPSP-6 draft genome.</title>
        <authorList>
            <person name="Da Costa M.S."/>
            <person name="Froufe H.J.C."/>
            <person name="Egas C."/>
            <person name="Albuquerque L."/>
        </authorList>
    </citation>
    <scope>NUCLEOTIDE SEQUENCE [LARGE SCALE GENOMIC DNA]</scope>
    <source>
        <strain evidence="6 7">SPSP-6</strain>
    </source>
</reference>
<comment type="caution">
    <text evidence="6">The sequence shown here is derived from an EMBL/GenBank/DDBJ whole genome shotgun (WGS) entry which is preliminary data.</text>
</comment>
<keyword evidence="7" id="KW-1185">Reference proteome</keyword>
<protein>
    <submittedName>
        <fullName evidence="6">Methyl-accepting chemotaxis protein II</fullName>
    </submittedName>
</protein>
<evidence type="ECO:0000313" key="7">
    <source>
        <dbReference type="Proteomes" id="UP000318294"/>
    </source>
</evidence>
<evidence type="ECO:0000256" key="2">
    <source>
        <dbReference type="ARBA" id="ARBA00029447"/>
    </source>
</evidence>
<dbReference type="InterPro" id="IPR051310">
    <property type="entry name" value="MCP_chemotaxis"/>
</dbReference>
<feature type="transmembrane region" description="Helical" evidence="4">
    <location>
        <begin position="322"/>
        <end position="346"/>
    </location>
</feature>
<feature type="domain" description="Methyl-accepting transducer" evidence="5">
    <location>
        <begin position="403"/>
        <end position="632"/>
    </location>
</feature>
<dbReference type="PANTHER" id="PTHR43531">
    <property type="entry name" value="PROTEIN ICFG"/>
    <property type="match status" value="1"/>
</dbReference>
<dbReference type="PANTHER" id="PTHR43531:SF11">
    <property type="entry name" value="METHYL-ACCEPTING CHEMOTAXIS PROTEIN 3"/>
    <property type="match status" value="1"/>
</dbReference>
<keyword evidence="4" id="KW-0812">Transmembrane</keyword>
<keyword evidence="1" id="KW-0145">Chemotaxis</keyword>
<evidence type="ECO:0000313" key="6">
    <source>
        <dbReference type="EMBL" id="TSE30062.1"/>
    </source>
</evidence>
<dbReference type="SMART" id="SM00283">
    <property type="entry name" value="MA"/>
    <property type="match status" value="1"/>
</dbReference>
<accession>A0A554X2J3</accession>
<evidence type="ECO:0000259" key="5">
    <source>
        <dbReference type="PROSITE" id="PS50111"/>
    </source>
</evidence>
<evidence type="ECO:0000256" key="1">
    <source>
        <dbReference type="ARBA" id="ARBA00022500"/>
    </source>
</evidence>
<organism evidence="6 7">
    <name type="scientific">Tepidimonas charontis</name>
    <dbReference type="NCBI Taxonomy" id="2267262"/>
    <lineage>
        <taxon>Bacteria</taxon>
        <taxon>Pseudomonadati</taxon>
        <taxon>Pseudomonadota</taxon>
        <taxon>Betaproteobacteria</taxon>
        <taxon>Burkholderiales</taxon>
        <taxon>Tepidimonas</taxon>
    </lineage>
</organism>
<dbReference type="Pfam" id="PF00015">
    <property type="entry name" value="MCPsignal"/>
    <property type="match status" value="1"/>
</dbReference>
<dbReference type="EMBL" id="VJON01000059">
    <property type="protein sequence ID" value="TSE30062.1"/>
    <property type="molecule type" value="Genomic_DNA"/>
</dbReference>
<evidence type="ECO:0000256" key="4">
    <source>
        <dbReference type="SAM" id="Phobius"/>
    </source>
</evidence>
<gene>
    <name evidence="6" type="primary">tar_2</name>
    <name evidence="6" type="ORF">Tchar_02504</name>
</gene>
<dbReference type="Gene3D" id="1.10.287.950">
    <property type="entry name" value="Methyl-accepting chemotaxis protein"/>
    <property type="match status" value="1"/>
</dbReference>
<dbReference type="OrthoDB" id="343520at2"/>
<dbReference type="SUPFAM" id="SSF58104">
    <property type="entry name" value="Methyl-accepting chemotaxis protein (MCP) signaling domain"/>
    <property type="match status" value="1"/>
</dbReference>
<dbReference type="PROSITE" id="PS50111">
    <property type="entry name" value="CHEMOTAXIS_TRANSDUC_2"/>
    <property type="match status" value="1"/>
</dbReference>
<keyword evidence="3" id="KW-0807">Transducer</keyword>
<dbReference type="InterPro" id="IPR004089">
    <property type="entry name" value="MCPsignal_dom"/>
</dbReference>
<dbReference type="CDD" id="cd11386">
    <property type="entry name" value="MCP_signal"/>
    <property type="match status" value="1"/>
</dbReference>
<evidence type="ECO:0000256" key="3">
    <source>
        <dbReference type="PROSITE-ProRule" id="PRU00284"/>
    </source>
</evidence>
<dbReference type="GO" id="GO:0007165">
    <property type="term" value="P:signal transduction"/>
    <property type="evidence" value="ECO:0007669"/>
    <property type="project" value="UniProtKB-KW"/>
</dbReference>
<dbReference type="GO" id="GO:0006935">
    <property type="term" value="P:chemotaxis"/>
    <property type="evidence" value="ECO:0007669"/>
    <property type="project" value="UniProtKB-KW"/>
</dbReference>
<comment type="similarity">
    <text evidence="2">Belongs to the methyl-accepting chemotaxis (MCP) protein family.</text>
</comment>
<dbReference type="AlphaFoldDB" id="A0A554X2J3"/>
<dbReference type="Proteomes" id="UP000318294">
    <property type="component" value="Unassembled WGS sequence"/>
</dbReference>
<name>A0A554X2J3_9BURK</name>
<feature type="transmembrane region" description="Helical" evidence="4">
    <location>
        <begin position="36"/>
        <end position="59"/>
    </location>
</feature>
<keyword evidence="4" id="KW-0472">Membrane</keyword>
<keyword evidence="4" id="KW-1133">Transmembrane helix</keyword>
<dbReference type="GO" id="GO:0016020">
    <property type="term" value="C:membrane"/>
    <property type="evidence" value="ECO:0007669"/>
    <property type="project" value="InterPro"/>
</dbReference>
<sequence>MEITASYPSSEQLWRHHGLFTPAVRLMRRLRFGAKAALISVCFGVPILLSGVLMTHALWQDIAVAQRERAGVAYLLALKPVLQAAQQHRALADGGLFGISDAAAQREQAAGQLRQQLDDLLALDATVGDVLRTAEPLQRLRQAVQEQTGSAADQPTASAVNQALRLWEHVAETSALLLDPEAASYYLMAASVIEAPEMLLASSQARRLAAFQLHSPNAETAQRLAEQTARLDVAVQRSLRQWRAYQMAAAMPTADPAALLAAASMVVQIRQEILADMATDEPTAYFRDKASVVEGLYGWLDAALPALDALLAQREATLKLELGIMLAVVVVSVLLALYLFVGFYRVTRGGIDVVRRHLADVAEGKVLAGPNRPWGRDEPADLIQDLTRVYSSLRHSVRDIVTVGTALEATASQVEHNASQLREHTMHAAAALEEQAAAMEEISSTLQSGLDRIDAAVQVAERNAALAAEGGAVVARAVESMQRIRQAADQIGSITSVIDGIAFQTNLLALNAAVEAARAGEAGRGFAVVAGEVRQLAQRSAEAARQISGLIQQSLTLIQEGSGAVQSAGQTMQGMVESAREARQALEEIAVGAREQSAGVEQVTQAVQDIDRSTQASQRMVEASVQVAHELGQHVAALRQAVAQFKIAIADSSGGIALPPVATQVGR</sequence>
<dbReference type="RefSeq" id="WP_144329344.1">
    <property type="nucleotide sequence ID" value="NZ_VJON01000059.1"/>
</dbReference>
<proteinExistence type="inferred from homology"/>